<evidence type="ECO:0000313" key="3">
    <source>
        <dbReference type="Proteomes" id="UP000017813"/>
    </source>
</evidence>
<evidence type="ECO:0000256" key="1">
    <source>
        <dbReference type="SAM" id="SignalP"/>
    </source>
</evidence>
<name>V9HM43_9NEIS</name>
<comment type="caution">
    <text evidence="2">The sequence shown here is derived from an EMBL/GenBank/DDBJ whole genome shotgun (WGS) entry which is preliminary data.</text>
</comment>
<sequence length="76" mass="8265">MKKIMMLTSIATGLAACANTVPAPQVGMANPASEFCVKQGGQSVMRNDKTGAEYGMCVLPNGQEVEEWAYFRQYSR</sequence>
<reference evidence="2 3" key="1">
    <citation type="submission" date="2010-03" db="EMBL/GenBank/DDBJ databases">
        <authorList>
            <consortium name="The Broad Institute Genome Sequencing Platform"/>
            <person name="Ward D."/>
            <person name="Earl A."/>
            <person name="Feldgarden M."/>
            <person name="Gevers D."/>
            <person name="Young S."/>
            <person name="Zeng Q."/>
            <person name="Koehrsen M."/>
            <person name="Alvarado L."/>
            <person name="Berlin A.M."/>
            <person name="Borenstein D."/>
            <person name="Chapman S.B."/>
            <person name="Chen Z."/>
            <person name="Engels R."/>
            <person name="Freedman E."/>
            <person name="Gellesch M."/>
            <person name="Goldberg J."/>
            <person name="Griggs A."/>
            <person name="Gujja S."/>
            <person name="Heilman E.R."/>
            <person name="Heiman D.I."/>
            <person name="Hepburn T.A."/>
            <person name="Howarth C."/>
            <person name="Jen D."/>
            <person name="Larson L."/>
            <person name="Mehta T."/>
            <person name="Park D."/>
            <person name="Pearson M."/>
            <person name="Richards J."/>
            <person name="Roberts A."/>
            <person name="Saif S."/>
            <person name="Shea T.D."/>
            <person name="Shenoy N."/>
            <person name="Sisk P."/>
            <person name="Stolte C."/>
            <person name="Sykes S.N."/>
            <person name="Walk T."/>
            <person name="White J."/>
            <person name="Yandava C."/>
            <person name="Izard J."/>
            <person name="Baranova O.V."/>
            <person name="Blanton J.M."/>
            <person name="Tanner A.C."/>
            <person name="Dewhirst F."/>
            <person name="Haas B."/>
            <person name="Nusbaum C."/>
            <person name="Birren B."/>
        </authorList>
    </citation>
    <scope>NUCLEOTIDE SEQUENCE [LARGE SCALE GENOMIC DNA]</scope>
    <source>
        <strain evidence="2 3">ATCC 29453</strain>
    </source>
</reference>
<gene>
    <name evidence="2" type="ORF">HMPREF9021_00810</name>
</gene>
<dbReference type="RefSeq" id="WP_002641591.1">
    <property type="nucleotide sequence ID" value="NZ_CP019448.1"/>
</dbReference>
<dbReference type="PANTHER" id="PTHR38008">
    <property type="entry name" value="HEMOLYSIN-RELATED"/>
    <property type="match status" value="1"/>
</dbReference>
<organism evidence="2 3">
    <name type="scientific">Simonsiella muelleri ATCC 29453</name>
    <dbReference type="NCBI Taxonomy" id="641147"/>
    <lineage>
        <taxon>Bacteria</taxon>
        <taxon>Pseudomonadati</taxon>
        <taxon>Pseudomonadota</taxon>
        <taxon>Betaproteobacteria</taxon>
        <taxon>Neisseriales</taxon>
        <taxon>Neisseriaceae</taxon>
        <taxon>Simonsiella</taxon>
    </lineage>
</organism>
<dbReference type="Proteomes" id="UP000017813">
    <property type="component" value="Unassembled WGS sequence"/>
</dbReference>
<dbReference type="eggNOG" id="COG3042">
    <property type="taxonomic scope" value="Bacteria"/>
</dbReference>
<protein>
    <recommendedName>
        <fullName evidence="4">Hemolysin</fullName>
    </recommendedName>
</protein>
<dbReference type="PANTHER" id="PTHR38008:SF2">
    <property type="entry name" value="HEMOLYSIN"/>
    <property type="match status" value="1"/>
</dbReference>
<dbReference type="HOGENOM" id="CLU_155318_1_1_4"/>
<keyword evidence="1" id="KW-0732">Signal</keyword>
<feature type="chain" id="PRO_5004777056" description="Hemolysin" evidence="1">
    <location>
        <begin position="19"/>
        <end position="76"/>
    </location>
</feature>
<evidence type="ECO:0008006" key="4">
    <source>
        <dbReference type="Google" id="ProtNLM"/>
    </source>
</evidence>
<feature type="signal peptide" evidence="1">
    <location>
        <begin position="1"/>
        <end position="18"/>
    </location>
</feature>
<evidence type="ECO:0000313" key="2">
    <source>
        <dbReference type="EMBL" id="EFG31540.1"/>
    </source>
</evidence>
<dbReference type="AlphaFoldDB" id="V9HM43"/>
<dbReference type="PROSITE" id="PS51257">
    <property type="entry name" value="PROKAR_LIPOPROTEIN"/>
    <property type="match status" value="1"/>
</dbReference>
<keyword evidence="3" id="KW-1185">Reference proteome</keyword>
<dbReference type="STRING" id="641147.HMPREF9021_00810"/>
<dbReference type="InterPro" id="IPR005590">
    <property type="entry name" value="DUF333"/>
</dbReference>
<accession>V9HM43</accession>
<proteinExistence type="predicted"/>
<dbReference type="Pfam" id="PF03891">
    <property type="entry name" value="DUF333"/>
    <property type="match status" value="1"/>
</dbReference>
<dbReference type="EMBL" id="ADCY02000015">
    <property type="protein sequence ID" value="EFG31540.1"/>
    <property type="molecule type" value="Genomic_DNA"/>
</dbReference>
<reference evidence="2 3" key="2">
    <citation type="submission" date="2011-10" db="EMBL/GenBank/DDBJ databases">
        <title>The Genome Sequence of Simonsiella muelleri ATCC 29453.</title>
        <authorList>
            <consortium name="The Broad Institute Genome Sequencing Platform"/>
            <consortium name="The Broad Institute Genome Sequencing Center for Infectious Disease"/>
            <person name="Earl A."/>
            <person name="Ward D."/>
            <person name="Feldgarden M."/>
            <person name="Gevers D."/>
            <person name="Izard J."/>
            <person name="Baranova O.V."/>
            <person name="Blanton J.M."/>
            <person name="Tanner A.C."/>
            <person name="Dewhirst F."/>
            <person name="Young S.K."/>
            <person name="Zeng Q."/>
            <person name="Gargeya S."/>
            <person name="Fitzgerald M."/>
            <person name="Haas B."/>
            <person name="Abouelleil A."/>
            <person name="Alvarado L."/>
            <person name="Arachchi H.M."/>
            <person name="Berlin A."/>
            <person name="Brown A."/>
            <person name="Chapman S.B."/>
            <person name="Chen Z."/>
            <person name="Dunbar C."/>
            <person name="Freedman E."/>
            <person name="Gearin G."/>
            <person name="Goldberg J."/>
            <person name="Griggs A."/>
            <person name="Gujja S."/>
            <person name="Heiman D."/>
            <person name="Howarth C."/>
            <person name="Larson L."/>
            <person name="Lui A."/>
            <person name="MacDonald P.J.P."/>
            <person name="Montmayeur A."/>
            <person name="Murphy C."/>
            <person name="Neiman D."/>
            <person name="Pearson M."/>
            <person name="Priest M."/>
            <person name="Roberts A."/>
            <person name="Saif S."/>
            <person name="Shea T."/>
            <person name="Shenoy N."/>
            <person name="Sisk P."/>
            <person name="Stolte C."/>
            <person name="Sykes S."/>
            <person name="Wortman J."/>
            <person name="Nusbaum C."/>
            <person name="Birren B."/>
        </authorList>
    </citation>
    <scope>NUCLEOTIDE SEQUENCE [LARGE SCALE GENOMIC DNA]</scope>
    <source>
        <strain evidence="2 3">ATCC 29453</strain>
    </source>
</reference>